<gene>
    <name evidence="1" type="ORF">BSL78_15785</name>
</gene>
<keyword evidence="2" id="KW-1185">Reference proteome</keyword>
<dbReference type="EMBL" id="MRZV01000586">
    <property type="protein sequence ID" value="PIK47336.1"/>
    <property type="molecule type" value="Genomic_DNA"/>
</dbReference>
<comment type="caution">
    <text evidence="1">The sequence shown here is derived from an EMBL/GenBank/DDBJ whole genome shotgun (WGS) entry which is preliminary data.</text>
</comment>
<evidence type="ECO:0000313" key="1">
    <source>
        <dbReference type="EMBL" id="PIK47336.1"/>
    </source>
</evidence>
<name>A0A2G8KH70_STIJA</name>
<proteinExistence type="predicted"/>
<organism evidence="1 2">
    <name type="scientific">Stichopus japonicus</name>
    <name type="common">Sea cucumber</name>
    <dbReference type="NCBI Taxonomy" id="307972"/>
    <lineage>
        <taxon>Eukaryota</taxon>
        <taxon>Metazoa</taxon>
        <taxon>Echinodermata</taxon>
        <taxon>Eleutherozoa</taxon>
        <taxon>Echinozoa</taxon>
        <taxon>Holothuroidea</taxon>
        <taxon>Aspidochirotacea</taxon>
        <taxon>Aspidochirotida</taxon>
        <taxon>Stichopodidae</taxon>
        <taxon>Apostichopus</taxon>
    </lineage>
</organism>
<dbReference type="AlphaFoldDB" id="A0A2G8KH70"/>
<reference evidence="1 2" key="1">
    <citation type="journal article" date="2017" name="PLoS Biol.">
        <title>The sea cucumber genome provides insights into morphological evolution and visceral regeneration.</title>
        <authorList>
            <person name="Zhang X."/>
            <person name="Sun L."/>
            <person name="Yuan J."/>
            <person name="Sun Y."/>
            <person name="Gao Y."/>
            <person name="Zhang L."/>
            <person name="Li S."/>
            <person name="Dai H."/>
            <person name="Hamel J.F."/>
            <person name="Liu C."/>
            <person name="Yu Y."/>
            <person name="Liu S."/>
            <person name="Lin W."/>
            <person name="Guo K."/>
            <person name="Jin S."/>
            <person name="Xu P."/>
            <person name="Storey K.B."/>
            <person name="Huan P."/>
            <person name="Zhang T."/>
            <person name="Zhou Y."/>
            <person name="Zhang J."/>
            <person name="Lin C."/>
            <person name="Li X."/>
            <person name="Xing L."/>
            <person name="Huo D."/>
            <person name="Sun M."/>
            <person name="Wang L."/>
            <person name="Mercier A."/>
            <person name="Li F."/>
            <person name="Yang H."/>
            <person name="Xiang J."/>
        </authorList>
    </citation>
    <scope>NUCLEOTIDE SEQUENCE [LARGE SCALE GENOMIC DNA]</scope>
    <source>
        <strain evidence="1">Shaxun</strain>
        <tissue evidence="1">Muscle</tissue>
    </source>
</reference>
<dbReference type="Proteomes" id="UP000230750">
    <property type="component" value="Unassembled WGS sequence"/>
</dbReference>
<protein>
    <submittedName>
        <fullName evidence="1">Uncharacterized protein</fullName>
    </submittedName>
</protein>
<sequence>MWNNLIDCMYEMTDMKEKVEIIKRMSKKWLITKPPSVIVKYLGRQSHCLAMKSFCQLCREHDVNLKEMIFSEKIAISVLQDLNLPKLDYLVFKDMDISIAEFRSIVTRLDECKFPKELK</sequence>
<accession>A0A2G8KH70</accession>
<evidence type="ECO:0000313" key="2">
    <source>
        <dbReference type="Proteomes" id="UP000230750"/>
    </source>
</evidence>